<organism evidence="2 3">
    <name type="scientific">Rosa chinensis</name>
    <name type="common">China rose</name>
    <dbReference type="NCBI Taxonomy" id="74649"/>
    <lineage>
        <taxon>Eukaryota</taxon>
        <taxon>Viridiplantae</taxon>
        <taxon>Streptophyta</taxon>
        <taxon>Embryophyta</taxon>
        <taxon>Tracheophyta</taxon>
        <taxon>Spermatophyta</taxon>
        <taxon>Magnoliopsida</taxon>
        <taxon>eudicotyledons</taxon>
        <taxon>Gunneridae</taxon>
        <taxon>Pentapetalae</taxon>
        <taxon>rosids</taxon>
        <taxon>fabids</taxon>
        <taxon>Rosales</taxon>
        <taxon>Rosaceae</taxon>
        <taxon>Rosoideae</taxon>
        <taxon>Rosoideae incertae sedis</taxon>
        <taxon>Rosa</taxon>
    </lineage>
</organism>
<evidence type="ECO:0000256" key="1">
    <source>
        <dbReference type="SAM" id="MobiDB-lite"/>
    </source>
</evidence>
<protein>
    <submittedName>
        <fullName evidence="2">Uncharacterized protein</fullName>
    </submittedName>
</protein>
<dbReference type="Gramene" id="PRQ56874">
    <property type="protein sequence ID" value="PRQ56874"/>
    <property type="gene ID" value="RchiOBHm_Chr1g0342081"/>
</dbReference>
<dbReference type="Proteomes" id="UP000238479">
    <property type="component" value="Chromosome 1"/>
</dbReference>
<dbReference type="AlphaFoldDB" id="A0A2P6SDX9"/>
<keyword evidence="3" id="KW-1185">Reference proteome</keyword>
<accession>A0A2P6SDX9</accession>
<gene>
    <name evidence="2" type="ORF">RchiOBHm_Chr1g0342081</name>
</gene>
<proteinExistence type="predicted"/>
<comment type="caution">
    <text evidence="2">The sequence shown here is derived from an EMBL/GenBank/DDBJ whole genome shotgun (WGS) entry which is preliminary data.</text>
</comment>
<feature type="region of interest" description="Disordered" evidence="1">
    <location>
        <begin position="44"/>
        <end position="63"/>
    </location>
</feature>
<evidence type="ECO:0000313" key="3">
    <source>
        <dbReference type="Proteomes" id="UP000238479"/>
    </source>
</evidence>
<evidence type="ECO:0000313" key="2">
    <source>
        <dbReference type="EMBL" id="PRQ56874.1"/>
    </source>
</evidence>
<sequence>MPATEELNTTTMTTARPASDSGFFLLSLRVYPSFFRIKIKSQICSSHGHRASLGSSEDRLRSH</sequence>
<dbReference type="EMBL" id="PDCK01000039">
    <property type="protein sequence ID" value="PRQ56874.1"/>
    <property type="molecule type" value="Genomic_DNA"/>
</dbReference>
<name>A0A2P6SDX9_ROSCH</name>
<reference evidence="2 3" key="1">
    <citation type="journal article" date="2018" name="Nat. Genet.">
        <title>The Rosa genome provides new insights in the design of modern roses.</title>
        <authorList>
            <person name="Bendahmane M."/>
        </authorList>
    </citation>
    <scope>NUCLEOTIDE SEQUENCE [LARGE SCALE GENOMIC DNA]</scope>
    <source>
        <strain evidence="3">cv. Old Blush</strain>
    </source>
</reference>